<sequence length="278" mass="29621">MDAGQGPVRPEADGRSDRRPSVGTVLAMVLLAGLLILVLAVVATGVGGHDPARVVMGASGALVLGAPLGFLLHVWLPRRRSGPPPTLTPAPDGGERGVRFGYAIRSYVWFTALLLVTLLVFTGAALVAALSGGVLGWVFAVGFAALGLLLGWYLLTMLRLTPGGLTLSPVGITHRGLAHLHRVPWRDVHAVGTVRLGTPSIVVRAARSDDTVVRRHTGRFDTGELRFFPFLVVREYWLANDPAMVLDALTFYQAHPELRAELATPDALRRIAAGGTRD</sequence>
<protein>
    <recommendedName>
        <fullName evidence="4">PH domain-containing protein</fullName>
    </recommendedName>
</protein>
<evidence type="ECO:0000256" key="1">
    <source>
        <dbReference type="SAM" id="Phobius"/>
    </source>
</evidence>
<feature type="transmembrane region" description="Helical" evidence="1">
    <location>
        <begin position="54"/>
        <end position="76"/>
    </location>
</feature>
<evidence type="ECO:0008006" key="4">
    <source>
        <dbReference type="Google" id="ProtNLM"/>
    </source>
</evidence>
<evidence type="ECO:0000313" key="2">
    <source>
        <dbReference type="EMBL" id="SCE93202.1"/>
    </source>
</evidence>
<dbReference type="AlphaFoldDB" id="A0A1C4WAJ8"/>
<reference evidence="2 3" key="1">
    <citation type="submission" date="2016-06" db="EMBL/GenBank/DDBJ databases">
        <authorList>
            <person name="Kjaerup R.B."/>
            <person name="Dalgaard T.S."/>
            <person name="Juul-Madsen H.R."/>
        </authorList>
    </citation>
    <scope>NUCLEOTIDE SEQUENCE [LARGE SCALE GENOMIC DNA]</scope>
    <source>
        <strain evidence="2 3">DSM 43821</strain>
    </source>
</reference>
<proteinExistence type="predicted"/>
<dbReference type="Proteomes" id="UP000198228">
    <property type="component" value="Chromosome I"/>
</dbReference>
<feature type="transmembrane region" description="Helical" evidence="1">
    <location>
        <begin position="134"/>
        <end position="155"/>
    </location>
</feature>
<organism evidence="2 3">
    <name type="scientific">Micromonospora purpureochromogenes</name>
    <dbReference type="NCBI Taxonomy" id="47872"/>
    <lineage>
        <taxon>Bacteria</taxon>
        <taxon>Bacillati</taxon>
        <taxon>Actinomycetota</taxon>
        <taxon>Actinomycetes</taxon>
        <taxon>Micromonosporales</taxon>
        <taxon>Micromonosporaceae</taxon>
        <taxon>Micromonospora</taxon>
    </lineage>
</organism>
<feature type="transmembrane region" description="Helical" evidence="1">
    <location>
        <begin position="25"/>
        <end position="48"/>
    </location>
</feature>
<dbReference type="EMBL" id="LT607410">
    <property type="protein sequence ID" value="SCE93202.1"/>
    <property type="molecule type" value="Genomic_DNA"/>
</dbReference>
<feature type="transmembrane region" description="Helical" evidence="1">
    <location>
        <begin position="106"/>
        <end position="128"/>
    </location>
</feature>
<name>A0A1C4WAJ8_9ACTN</name>
<keyword evidence="1" id="KW-1133">Transmembrane helix</keyword>
<evidence type="ECO:0000313" key="3">
    <source>
        <dbReference type="Proteomes" id="UP000198228"/>
    </source>
</evidence>
<keyword evidence="1" id="KW-0472">Membrane</keyword>
<gene>
    <name evidence="2" type="ORF">GA0074696_1733</name>
</gene>
<keyword evidence="1" id="KW-0812">Transmembrane</keyword>
<accession>A0A1C4WAJ8</accession>